<keyword evidence="3" id="KW-1185">Reference proteome</keyword>
<dbReference type="PATRIC" id="fig|679936.5.peg.1364"/>
<dbReference type="SUPFAM" id="SSF51391">
    <property type="entry name" value="Thiamin phosphate synthase"/>
    <property type="match status" value="1"/>
</dbReference>
<gene>
    <name evidence="2" type="ordered locus">Sulac_1301</name>
</gene>
<dbReference type="Pfam" id="PF02581">
    <property type="entry name" value="TMP-TENI"/>
    <property type="match status" value="1"/>
</dbReference>
<feature type="domain" description="Thiamine phosphate synthase/TenI" evidence="1">
    <location>
        <begin position="55"/>
        <end position="173"/>
    </location>
</feature>
<accession>G8TVV4</accession>
<evidence type="ECO:0000313" key="3">
    <source>
        <dbReference type="Proteomes" id="UP000005439"/>
    </source>
</evidence>
<dbReference type="GO" id="GO:0009228">
    <property type="term" value="P:thiamine biosynthetic process"/>
    <property type="evidence" value="ECO:0007669"/>
    <property type="project" value="UniProtKB-KW"/>
</dbReference>
<evidence type="ECO:0000259" key="1">
    <source>
        <dbReference type="Pfam" id="PF02581"/>
    </source>
</evidence>
<name>G8TVV4_SULAD</name>
<dbReference type="STRING" id="679936.Sulac_1301"/>
<dbReference type="Proteomes" id="UP000005439">
    <property type="component" value="Chromosome"/>
</dbReference>
<dbReference type="CDD" id="cd00564">
    <property type="entry name" value="TMP_TenI"/>
    <property type="match status" value="1"/>
</dbReference>
<evidence type="ECO:0000313" key="2">
    <source>
        <dbReference type="EMBL" id="AEW04798.1"/>
    </source>
</evidence>
<protein>
    <submittedName>
        <fullName evidence="2">Thiamine monophosphate synthase</fullName>
    </submittedName>
</protein>
<organism evidence="2 3">
    <name type="scientific">Sulfobacillus acidophilus (strain ATCC 700253 / DSM 10332 / NAL)</name>
    <dbReference type="NCBI Taxonomy" id="679936"/>
    <lineage>
        <taxon>Bacteria</taxon>
        <taxon>Bacillati</taxon>
        <taxon>Bacillota</taxon>
        <taxon>Clostridia</taxon>
        <taxon>Eubacteriales</taxon>
        <taxon>Clostridiales Family XVII. Incertae Sedis</taxon>
        <taxon>Sulfobacillus</taxon>
    </lineage>
</organism>
<dbReference type="EMBL" id="CP003179">
    <property type="protein sequence ID" value="AEW04798.1"/>
    <property type="molecule type" value="Genomic_DNA"/>
</dbReference>
<reference evidence="3" key="1">
    <citation type="submission" date="2011-12" db="EMBL/GenBank/DDBJ databases">
        <title>The complete genome of chromosome of Sulfobacillus acidophilus DSM 10332.</title>
        <authorList>
            <person name="Lucas S."/>
            <person name="Han J."/>
            <person name="Lapidus A."/>
            <person name="Bruce D."/>
            <person name="Goodwin L."/>
            <person name="Pitluck S."/>
            <person name="Peters L."/>
            <person name="Kyrpides N."/>
            <person name="Mavromatis K."/>
            <person name="Ivanova N."/>
            <person name="Mikhailova N."/>
            <person name="Chertkov O."/>
            <person name="Saunders E."/>
            <person name="Detter J.C."/>
            <person name="Tapia R."/>
            <person name="Han C."/>
            <person name="Land M."/>
            <person name="Hauser L."/>
            <person name="Markowitz V."/>
            <person name="Cheng J.-F."/>
            <person name="Hugenholtz P."/>
            <person name="Woyke T."/>
            <person name="Wu D."/>
            <person name="Pukall R."/>
            <person name="Gehrich-Schroeter G."/>
            <person name="Schneider S."/>
            <person name="Klenk H.-P."/>
            <person name="Eisen J.A."/>
        </authorList>
    </citation>
    <scope>NUCLEOTIDE SEQUENCE [LARGE SCALE GENOMIC DNA]</scope>
    <source>
        <strain evidence="3">ATCC 700253 / DSM 10332 / NAL</strain>
    </source>
</reference>
<sequence length="213" mass="23752">MIWGLIDAARFEEPQWAWLPKVAPYLDGVWLRAPTFTLEEWLDWGRRIRGSAPQIPLWVGHLAAATALDAEGVQVSSTGPAAAWLKKRWTRSVAASVHHVAEARYHDAADVWIWGHAFETRSKPGLAPRPRTHLMELLAEPARPPVLVVGGITVETVGEVAGWGVQGLVVGDGIWRTLAPAEASRKIRQIWDERREKPSYPVSKEGMRFDGFD</sequence>
<dbReference type="InterPro" id="IPR022998">
    <property type="entry name" value="ThiamineP_synth_TenI"/>
</dbReference>
<proteinExistence type="predicted"/>
<dbReference type="HOGENOM" id="CLU_1293771_0_0_9"/>
<dbReference type="InterPro" id="IPR036206">
    <property type="entry name" value="ThiamineP_synth_sf"/>
</dbReference>
<dbReference type="KEGG" id="sap:Sulac_1301"/>
<reference evidence="2 3" key="2">
    <citation type="journal article" date="2012" name="Stand. Genomic Sci.">
        <title>Complete genome sequence of the moderately thermophilic mineral-sulfide-oxidizing firmicute Sulfobacillus acidophilus type strain (NAL(T)).</title>
        <authorList>
            <person name="Anderson I."/>
            <person name="Chertkov O."/>
            <person name="Chen A."/>
            <person name="Saunders E."/>
            <person name="Lapidus A."/>
            <person name="Nolan M."/>
            <person name="Lucas S."/>
            <person name="Hammon N."/>
            <person name="Deshpande S."/>
            <person name="Cheng J.F."/>
            <person name="Han C."/>
            <person name="Tapia R."/>
            <person name="Goodwin L.A."/>
            <person name="Pitluck S."/>
            <person name="Liolios K."/>
            <person name="Pagani I."/>
            <person name="Ivanova N."/>
            <person name="Mikhailova N."/>
            <person name="Pati A."/>
            <person name="Palaniappan K."/>
            <person name="Land M."/>
            <person name="Pan C."/>
            <person name="Rohde M."/>
            <person name="Pukall R."/>
            <person name="Goker M."/>
            <person name="Detter J.C."/>
            <person name="Woyke T."/>
            <person name="Bristow J."/>
            <person name="Eisen J.A."/>
            <person name="Markowitz V."/>
            <person name="Hugenholtz P."/>
            <person name="Kyrpides N.C."/>
            <person name="Klenk H.P."/>
            <person name="Mavromatis K."/>
        </authorList>
    </citation>
    <scope>NUCLEOTIDE SEQUENCE [LARGE SCALE GENOMIC DNA]</scope>
    <source>
        <strain evidence="3">ATCC 700253 / DSM 10332 / NAL</strain>
    </source>
</reference>
<dbReference type="InterPro" id="IPR013785">
    <property type="entry name" value="Aldolase_TIM"/>
</dbReference>
<dbReference type="Gene3D" id="3.20.20.70">
    <property type="entry name" value="Aldolase class I"/>
    <property type="match status" value="1"/>
</dbReference>
<dbReference type="AlphaFoldDB" id="G8TVV4"/>